<feature type="transmembrane region" description="Helical" evidence="10">
    <location>
        <begin position="218"/>
        <end position="235"/>
    </location>
</feature>
<keyword evidence="8 10" id="KW-0472">Membrane</keyword>
<feature type="transmembrane region" description="Helical" evidence="10">
    <location>
        <begin position="31"/>
        <end position="48"/>
    </location>
</feature>
<sequence>MESFELVMVLLAGVILASLAEQLIRPMSLPLVQIATGLLAALLLPRVANVRIDSELFLVLFIAPLLFNEARESSRHELRTNLSAILSLAIGLVGVTVLVVGFVLNMLVPSIPLAAAFACAAALGPTDAAAVSALGSTVHLTKRQKALLLGESLMNDASGVVCFQFAIAAAVTGAFSAAEAGFTFVVMFFGGIAFGIVAGFVAFLGVSLLRRRGLENNIVHVLYEVFTPFLIFLLAEELSVSGILAVVAAGLVMARHTPRLTTTEQAKHNVLSNGFWEIIAYVINGVVFVLLGMQLPQALSPTVTGGYGPLYLIGIIVVLTALVMLARFVWVFVMELGHRDPEMGQRKITQLSASFKETLTEAVKEALVTTIAGPKGALTLSIIFTIPLTLENGEAFPEREFIILVTAGVILCTLILADVLLARLSPSQETGASEETIKCFEVMVLKNTISELESKIAHGSHPEYEPATRVVLGSYRTRLIKAQLEIAQYSDAMATLIRNTLAVQRKRFDELEREMLAHVSAQAAAPYYTLLKNIRGSVGYYDKGTHVGLRPGSLFMKLRMLYAYLNPHKVSDEKIELMYYQTCLFAIELECVALDYLEGVCAAADSSQDVAKAARILLDEHRSIKETLQKRVGYTGEQPGADARRLFESKQCTLSEQYRLSHEYLAMITAAALSIELEKIGELQATEVIGEEVARALRQNVYVLQMNTGIE</sequence>
<dbReference type="InterPro" id="IPR006153">
    <property type="entry name" value="Cation/H_exchanger_TM"/>
</dbReference>
<dbReference type="AlphaFoldDB" id="N2BFB9"/>
<keyword evidence="3" id="KW-1003">Cell membrane</keyword>
<keyword evidence="13" id="KW-1185">Reference proteome</keyword>
<keyword evidence="7" id="KW-0406">Ion transport</keyword>
<gene>
    <name evidence="12" type="ORF">HMPREF1091_01400</name>
</gene>
<dbReference type="GO" id="GO:0051453">
    <property type="term" value="P:regulation of intracellular pH"/>
    <property type="evidence" value="ECO:0007669"/>
    <property type="project" value="TreeGrafter"/>
</dbReference>
<organism evidence="12 13">
    <name type="scientific">Atopobium minutum 10063974</name>
    <dbReference type="NCBI Taxonomy" id="997872"/>
    <lineage>
        <taxon>Bacteria</taxon>
        <taxon>Bacillati</taxon>
        <taxon>Actinomycetota</taxon>
        <taxon>Coriobacteriia</taxon>
        <taxon>Coriobacteriales</taxon>
        <taxon>Atopobiaceae</taxon>
        <taxon>Atopobium</taxon>
    </lineage>
</organism>
<keyword evidence="6" id="KW-0915">Sodium</keyword>
<feature type="transmembrane region" description="Helical" evidence="10">
    <location>
        <begin position="113"/>
        <end position="136"/>
    </location>
</feature>
<feature type="transmembrane region" description="Helical" evidence="10">
    <location>
        <begin position="6"/>
        <end position="24"/>
    </location>
</feature>
<name>N2BFB9_9ACTN</name>
<dbReference type="GO" id="GO:0015385">
    <property type="term" value="F:sodium:proton antiporter activity"/>
    <property type="evidence" value="ECO:0007669"/>
    <property type="project" value="InterPro"/>
</dbReference>
<evidence type="ECO:0000256" key="2">
    <source>
        <dbReference type="ARBA" id="ARBA00022448"/>
    </source>
</evidence>
<dbReference type="GO" id="GO:0005886">
    <property type="term" value="C:plasma membrane"/>
    <property type="evidence" value="ECO:0007669"/>
    <property type="project" value="UniProtKB-SubCell"/>
</dbReference>
<evidence type="ECO:0000256" key="4">
    <source>
        <dbReference type="ARBA" id="ARBA00022692"/>
    </source>
</evidence>
<feature type="transmembrane region" description="Helical" evidence="10">
    <location>
        <begin position="82"/>
        <end position="107"/>
    </location>
</feature>
<feature type="domain" description="Cation/H+ exchanger transmembrane" evidence="11">
    <location>
        <begin position="19"/>
        <end position="420"/>
    </location>
</feature>
<dbReference type="PANTHER" id="PTHR10110">
    <property type="entry name" value="SODIUM/HYDROGEN EXCHANGER"/>
    <property type="match status" value="1"/>
</dbReference>
<dbReference type="Proteomes" id="UP000012651">
    <property type="component" value="Unassembled WGS sequence"/>
</dbReference>
<evidence type="ECO:0000313" key="13">
    <source>
        <dbReference type="Proteomes" id="UP000012651"/>
    </source>
</evidence>
<keyword evidence="9" id="KW-0739">Sodium transport</keyword>
<keyword evidence="5 10" id="KW-1133">Transmembrane helix</keyword>
<feature type="transmembrane region" description="Helical" evidence="10">
    <location>
        <begin position="401"/>
        <end position="421"/>
    </location>
</feature>
<feature type="transmembrane region" description="Helical" evidence="10">
    <location>
        <begin position="184"/>
        <end position="206"/>
    </location>
</feature>
<reference evidence="12 13" key="1">
    <citation type="submission" date="2013-03" db="EMBL/GenBank/DDBJ databases">
        <title>The Genome Sequence of Atopobium minutum 10063974.</title>
        <authorList>
            <consortium name="The Broad Institute Genome Sequencing Platform"/>
            <person name="Earl A."/>
            <person name="Ward D."/>
            <person name="Feldgarden M."/>
            <person name="Gevers D."/>
            <person name="Lambert T."/>
            <person name="Marvaud J.-C."/>
            <person name="Courvalin P."/>
            <person name="Walker B."/>
            <person name="Young S.K."/>
            <person name="Zeng Q."/>
            <person name="Gargeya S."/>
            <person name="Fitzgerald M."/>
            <person name="Haas B."/>
            <person name="Abouelleil A."/>
            <person name="Alvarado L."/>
            <person name="Arachchi H.M."/>
            <person name="Berlin A.M."/>
            <person name="Chapman S.B."/>
            <person name="Dewar J."/>
            <person name="Goldberg J."/>
            <person name="Griggs A."/>
            <person name="Gujja S."/>
            <person name="Hansen M."/>
            <person name="Howarth C."/>
            <person name="Imamovic A."/>
            <person name="Larimer J."/>
            <person name="McCowan C."/>
            <person name="Murphy C."/>
            <person name="Neiman D."/>
            <person name="Pearson M."/>
            <person name="Priest M."/>
            <person name="Roberts A."/>
            <person name="Saif S."/>
            <person name="Shea T."/>
            <person name="Sisk P."/>
            <person name="Sykes S."/>
            <person name="Wortman J."/>
            <person name="Nusbaum C."/>
            <person name="Birren B."/>
        </authorList>
    </citation>
    <scope>NUCLEOTIDE SEQUENCE [LARGE SCALE GENOMIC DNA]</scope>
    <source>
        <strain evidence="12 13">10063974</strain>
    </source>
</reference>
<dbReference type="Gene3D" id="6.10.140.1330">
    <property type="match status" value="1"/>
</dbReference>
<accession>N2BFB9</accession>
<evidence type="ECO:0000256" key="3">
    <source>
        <dbReference type="ARBA" id="ARBA00022475"/>
    </source>
</evidence>
<evidence type="ECO:0000313" key="12">
    <source>
        <dbReference type="EMBL" id="EMZ40457.1"/>
    </source>
</evidence>
<evidence type="ECO:0000256" key="8">
    <source>
        <dbReference type="ARBA" id="ARBA00023136"/>
    </source>
</evidence>
<dbReference type="InterPro" id="IPR018422">
    <property type="entry name" value="Cation/H_exchanger_CPA1"/>
</dbReference>
<dbReference type="EMBL" id="AGXC01000003">
    <property type="protein sequence ID" value="EMZ40457.1"/>
    <property type="molecule type" value="Genomic_DNA"/>
</dbReference>
<evidence type="ECO:0000256" key="6">
    <source>
        <dbReference type="ARBA" id="ARBA00023053"/>
    </source>
</evidence>
<comment type="subcellular location">
    <subcellularLocation>
        <location evidence="1">Cell membrane</location>
        <topology evidence="1">Multi-pass membrane protein</topology>
    </subcellularLocation>
</comment>
<feature type="transmembrane region" description="Helical" evidence="10">
    <location>
        <begin position="270"/>
        <end position="291"/>
    </location>
</feature>
<evidence type="ECO:0000256" key="7">
    <source>
        <dbReference type="ARBA" id="ARBA00023065"/>
    </source>
</evidence>
<feature type="transmembrane region" description="Helical" evidence="10">
    <location>
        <begin position="311"/>
        <end position="333"/>
    </location>
</feature>
<evidence type="ECO:0000256" key="1">
    <source>
        <dbReference type="ARBA" id="ARBA00004651"/>
    </source>
</evidence>
<dbReference type="GO" id="GO:0015386">
    <property type="term" value="F:potassium:proton antiporter activity"/>
    <property type="evidence" value="ECO:0007669"/>
    <property type="project" value="TreeGrafter"/>
</dbReference>
<feature type="transmembrane region" description="Helical" evidence="10">
    <location>
        <begin position="241"/>
        <end position="258"/>
    </location>
</feature>
<comment type="caution">
    <text evidence="12">The sequence shown here is derived from an EMBL/GenBank/DDBJ whole genome shotgun (WGS) entry which is preliminary data.</text>
</comment>
<keyword evidence="4 10" id="KW-0812">Transmembrane</keyword>
<dbReference type="RefSeq" id="WP_002564145.1">
    <property type="nucleotide sequence ID" value="NZ_KB822534.1"/>
</dbReference>
<proteinExistence type="predicted"/>
<dbReference type="PANTHER" id="PTHR10110:SF86">
    <property type="entry name" value="SODIUM_HYDROGEN EXCHANGER 7"/>
    <property type="match status" value="1"/>
</dbReference>
<evidence type="ECO:0000256" key="9">
    <source>
        <dbReference type="ARBA" id="ARBA00023201"/>
    </source>
</evidence>
<dbReference type="HOGENOM" id="CLU_005912_6_2_11"/>
<evidence type="ECO:0000256" key="5">
    <source>
        <dbReference type="ARBA" id="ARBA00022989"/>
    </source>
</evidence>
<feature type="transmembrane region" description="Helical" evidence="10">
    <location>
        <begin position="157"/>
        <end position="178"/>
    </location>
</feature>
<protein>
    <submittedName>
        <fullName evidence="12">Na+/H+ antiporter</fullName>
    </submittedName>
</protein>
<evidence type="ECO:0000259" key="11">
    <source>
        <dbReference type="Pfam" id="PF00999"/>
    </source>
</evidence>
<keyword evidence="2" id="KW-0813">Transport</keyword>
<dbReference type="GO" id="GO:0098719">
    <property type="term" value="P:sodium ion import across plasma membrane"/>
    <property type="evidence" value="ECO:0007669"/>
    <property type="project" value="TreeGrafter"/>
</dbReference>
<dbReference type="PATRIC" id="fig|997872.3.peg.1407"/>
<evidence type="ECO:0000256" key="10">
    <source>
        <dbReference type="SAM" id="Phobius"/>
    </source>
</evidence>
<dbReference type="Pfam" id="PF00999">
    <property type="entry name" value="Na_H_Exchanger"/>
    <property type="match status" value="1"/>
</dbReference>